<comment type="caution">
    <text evidence="8">The sequence shown here is derived from an EMBL/GenBank/DDBJ whole genome shotgun (WGS) entry which is preliminary data.</text>
</comment>
<dbReference type="InterPro" id="IPR002470">
    <property type="entry name" value="Peptidase_S9A"/>
</dbReference>
<proteinExistence type="inferred from homology"/>
<dbReference type="GO" id="GO:0004252">
    <property type="term" value="F:serine-type endopeptidase activity"/>
    <property type="evidence" value="ECO:0007669"/>
    <property type="project" value="InterPro"/>
</dbReference>
<dbReference type="Pfam" id="PF00326">
    <property type="entry name" value="Peptidase_S9"/>
    <property type="match status" value="1"/>
</dbReference>
<protein>
    <submittedName>
        <fullName evidence="8">S9 family peptidase</fullName>
    </submittedName>
</protein>
<dbReference type="InterPro" id="IPR051543">
    <property type="entry name" value="Serine_Peptidase_S9A"/>
</dbReference>
<dbReference type="AlphaFoldDB" id="A0A971IBI1"/>
<evidence type="ECO:0000259" key="6">
    <source>
        <dbReference type="Pfam" id="PF00326"/>
    </source>
</evidence>
<sequence length="858" mass="94736">MTERSDSQDTSKTSSGDHEEATAFTAAQSVPRAERIPKRREAGGEVFTDPYEWMRDKASERTQRYVSGQNAYFESRTSELHAFRDVLFEELKSHIKETDMSVPVRLHGFWHYTRIMEGQQYAVQCRLPVVDEQDWNPPKVDSADSTPLPGEEIVFDANKESEGHDFFRIGGMDMSTDGRWLLYGTDTTGNERYDFRIRDMRAKDETLSSGQGGAADLPEVIEQVSAGAMITPDGGWVFYVKVDDSWRPYSVWRHRVGTDSSQDVEVWTERDERFWVGVGMSFDECRIVITTGSKTTTEVLTLPVNNPTGAFEVFVPRREGVEYDVSFARFEGAGANGEDIPLAMTYHNVLNPNFQVNVIDMRSHKAPYSLTEGVCVVAGSSAGCEASDAVDAGLPIDAPCRRDGNPEILQGARGLGIEGLSMHRHFVTLAYRADSLPHLAVMTKEGAAKNFLAGEAWEFAEMTAPSSSGRTSGDAAFGGNASQAMFSIGAGGNPSYLTPRMRYSLSSYTNPAQLREYDPATGEDVLLKQAEVPGDFDARRYAERRVWVRVRDGQRVPVSLVWRQGLVPSLDASDERGLTDTTFVSASEGVGGCADFPAGSARLDLGNQGDTASAMFITAYGAYECSSDPFFSPARLSMLDRGVIYAVAHVRGGGEMGRAWYEQGRRLNKKHTFEDFVDVTAALQEQGIADARRTVANGGSAGGLLMGAIANMAPYLYAGIEADVPFVDALTSILDPDLPLTVTEWDEWGDPLHDRQVYDYMKSYSPYENVQDASERQERFGTTQFPKILATTSMNDTRVLYVEPLKWVARLQEPQVDADAIVKIEVEAGHGGASGRYKQWKELALENAWCLAVMGFKD</sequence>
<feature type="compositionally biased region" description="Basic and acidic residues" evidence="5">
    <location>
        <begin position="1"/>
        <end position="21"/>
    </location>
</feature>
<dbReference type="SUPFAM" id="SSF50993">
    <property type="entry name" value="Peptidase/esterase 'gauge' domain"/>
    <property type="match status" value="1"/>
</dbReference>
<evidence type="ECO:0000256" key="3">
    <source>
        <dbReference type="ARBA" id="ARBA00022801"/>
    </source>
</evidence>
<dbReference type="Proteomes" id="UP000767327">
    <property type="component" value="Unassembled WGS sequence"/>
</dbReference>
<comment type="similarity">
    <text evidence="1">Belongs to the peptidase S9A family.</text>
</comment>
<dbReference type="RefSeq" id="WP_273171949.1">
    <property type="nucleotide sequence ID" value="NZ_JAAXZR010000002.1"/>
</dbReference>
<dbReference type="EMBL" id="JAAXZR010000002">
    <property type="protein sequence ID" value="NLT78711.1"/>
    <property type="molecule type" value="Genomic_DNA"/>
</dbReference>
<name>A0A971IBI1_9BIFI</name>
<dbReference type="InterPro" id="IPR023302">
    <property type="entry name" value="Pept_S9A_N"/>
</dbReference>
<organism evidence="8 9">
    <name type="scientific">Bifidobacterium crudilactis</name>
    <dbReference type="NCBI Taxonomy" id="327277"/>
    <lineage>
        <taxon>Bacteria</taxon>
        <taxon>Bacillati</taxon>
        <taxon>Actinomycetota</taxon>
        <taxon>Actinomycetes</taxon>
        <taxon>Bifidobacteriales</taxon>
        <taxon>Bifidobacteriaceae</taxon>
        <taxon>Bifidobacterium</taxon>
    </lineage>
</organism>
<gene>
    <name evidence="8" type="ORF">GXW98_00250</name>
</gene>
<evidence type="ECO:0000313" key="9">
    <source>
        <dbReference type="Proteomes" id="UP000767327"/>
    </source>
</evidence>
<dbReference type="GO" id="GO:0006508">
    <property type="term" value="P:proteolysis"/>
    <property type="evidence" value="ECO:0007669"/>
    <property type="project" value="UniProtKB-KW"/>
</dbReference>
<dbReference type="Pfam" id="PF02897">
    <property type="entry name" value="Peptidase_S9_N"/>
    <property type="match status" value="1"/>
</dbReference>
<evidence type="ECO:0000256" key="2">
    <source>
        <dbReference type="ARBA" id="ARBA00022670"/>
    </source>
</evidence>
<dbReference type="InterPro" id="IPR001375">
    <property type="entry name" value="Peptidase_S9_cat"/>
</dbReference>
<evidence type="ECO:0000256" key="4">
    <source>
        <dbReference type="ARBA" id="ARBA00022825"/>
    </source>
</evidence>
<feature type="compositionally biased region" description="Basic and acidic residues" evidence="5">
    <location>
        <begin position="32"/>
        <end position="41"/>
    </location>
</feature>
<keyword evidence="3" id="KW-0378">Hydrolase</keyword>
<feature type="domain" description="Peptidase S9 prolyl oligopeptidase catalytic" evidence="6">
    <location>
        <begin position="631"/>
        <end position="855"/>
    </location>
</feature>
<feature type="region of interest" description="Disordered" evidence="5">
    <location>
        <begin position="1"/>
        <end position="41"/>
    </location>
</feature>
<evidence type="ECO:0000259" key="7">
    <source>
        <dbReference type="Pfam" id="PF02897"/>
    </source>
</evidence>
<accession>A0A971IBI1</accession>
<keyword evidence="4" id="KW-0720">Serine protease</keyword>
<reference evidence="8" key="1">
    <citation type="journal article" date="2020" name="Biotechnol. Biofuels">
        <title>New insights from the biogas microbiome by comprehensive genome-resolved metagenomics of nearly 1600 species originating from multiple anaerobic digesters.</title>
        <authorList>
            <person name="Campanaro S."/>
            <person name="Treu L."/>
            <person name="Rodriguez-R L.M."/>
            <person name="Kovalovszki A."/>
            <person name="Ziels R.M."/>
            <person name="Maus I."/>
            <person name="Zhu X."/>
            <person name="Kougias P.G."/>
            <person name="Basile A."/>
            <person name="Luo G."/>
            <person name="Schluter A."/>
            <person name="Konstantinidis K.T."/>
            <person name="Angelidaki I."/>
        </authorList>
    </citation>
    <scope>NUCLEOTIDE SEQUENCE</scope>
    <source>
        <strain evidence="8">AS01afH2WH_6</strain>
    </source>
</reference>
<keyword evidence="2" id="KW-0645">Protease</keyword>
<feature type="domain" description="Peptidase S9A N-terminal" evidence="7">
    <location>
        <begin position="32"/>
        <end position="326"/>
    </location>
</feature>
<dbReference type="Gene3D" id="3.40.50.1820">
    <property type="entry name" value="alpha/beta hydrolase"/>
    <property type="match status" value="2"/>
</dbReference>
<evidence type="ECO:0000256" key="5">
    <source>
        <dbReference type="SAM" id="MobiDB-lite"/>
    </source>
</evidence>
<evidence type="ECO:0000256" key="1">
    <source>
        <dbReference type="ARBA" id="ARBA00005228"/>
    </source>
</evidence>
<evidence type="ECO:0000313" key="8">
    <source>
        <dbReference type="EMBL" id="NLT78711.1"/>
    </source>
</evidence>
<reference evidence="8" key="2">
    <citation type="submission" date="2020-01" db="EMBL/GenBank/DDBJ databases">
        <authorList>
            <person name="Campanaro S."/>
        </authorList>
    </citation>
    <scope>NUCLEOTIDE SEQUENCE</scope>
    <source>
        <strain evidence="8">AS01afH2WH_6</strain>
    </source>
</reference>
<dbReference type="InterPro" id="IPR029058">
    <property type="entry name" value="AB_hydrolase_fold"/>
</dbReference>
<dbReference type="PANTHER" id="PTHR11757:SF19">
    <property type="entry name" value="PROLYL ENDOPEPTIDASE-LIKE"/>
    <property type="match status" value="1"/>
</dbReference>
<dbReference type="Gene3D" id="2.130.10.120">
    <property type="entry name" value="Prolyl oligopeptidase, N-terminal domain"/>
    <property type="match status" value="2"/>
</dbReference>
<dbReference type="PANTHER" id="PTHR11757">
    <property type="entry name" value="PROTEASE FAMILY S9A OLIGOPEPTIDASE"/>
    <property type="match status" value="1"/>
</dbReference>
<dbReference type="PRINTS" id="PR00862">
    <property type="entry name" value="PROLIGOPTASE"/>
</dbReference>
<dbReference type="SUPFAM" id="SSF53474">
    <property type="entry name" value="alpha/beta-Hydrolases"/>
    <property type="match status" value="1"/>
</dbReference>